<dbReference type="OrthoDB" id="1241133at2"/>
<dbReference type="EMBL" id="SRPE01000006">
    <property type="protein sequence ID" value="TGN26705.1"/>
    <property type="molecule type" value="Genomic_DNA"/>
</dbReference>
<organism evidence="1 2">
    <name type="scientific">Empedobacter tilapiae</name>
    <dbReference type="NCBI Taxonomy" id="2491114"/>
    <lineage>
        <taxon>Bacteria</taxon>
        <taxon>Pseudomonadati</taxon>
        <taxon>Bacteroidota</taxon>
        <taxon>Flavobacteriia</taxon>
        <taxon>Flavobacteriales</taxon>
        <taxon>Weeksellaceae</taxon>
        <taxon>Empedobacter</taxon>
    </lineage>
</organism>
<evidence type="ECO:0000313" key="1">
    <source>
        <dbReference type="EMBL" id="TGN26705.1"/>
    </source>
</evidence>
<gene>
    <name evidence="1" type="ORF">E4J94_09670</name>
</gene>
<comment type="caution">
    <text evidence="1">The sequence shown here is derived from an EMBL/GenBank/DDBJ whole genome shotgun (WGS) entry which is preliminary data.</text>
</comment>
<keyword evidence="2" id="KW-1185">Reference proteome</keyword>
<dbReference type="AlphaFoldDB" id="A0A4Z1BW73"/>
<sequence length="285" mass="31186">MKKVMILFGMFYSINVFSQIGINIKKPQAPLHVDVKGDTNGLANTIDDVVIDANGNFGIGTIIPTNRLEVHGNSVVTSDDLVNGNLDAKTISAQGGIRIGKDNVTNVQSSLEIYGNGFGTGLRLENEPQINDTNLRYVPVMTQKSNDGVLAWENLPMVTTTIEGMVNKAIIKENWTDVTPTITLDEPGYWIIFISFTVHTGYVGPSNENRSNIFLQLVNATTGIEITRGASPTESMGLRVGSPQFMHVLKVDNPITVKARAKCNFNINIEDGQWGDPKFYAIKIN</sequence>
<accession>A0A4Z1BW73</accession>
<reference evidence="1 2" key="1">
    <citation type="submission" date="2019-03" db="EMBL/GenBank/DDBJ databases">
        <title>Empedobacter tilapiae sp. nov., isolated from an intestine of Nile tilapia Oreochromis niloticus.</title>
        <authorList>
            <person name="Kim Y.-O."/>
            <person name="Yoon J.-H."/>
        </authorList>
    </citation>
    <scope>NUCLEOTIDE SEQUENCE [LARGE SCALE GENOMIC DNA]</scope>
    <source>
        <strain evidence="1 2">MRS2</strain>
    </source>
</reference>
<name>A0A4Z1BW73_9FLAO</name>
<proteinExistence type="predicted"/>
<dbReference type="Proteomes" id="UP000297998">
    <property type="component" value="Unassembled WGS sequence"/>
</dbReference>
<protein>
    <submittedName>
        <fullName evidence="1">Uncharacterized protein</fullName>
    </submittedName>
</protein>
<evidence type="ECO:0000313" key="2">
    <source>
        <dbReference type="Proteomes" id="UP000297998"/>
    </source>
</evidence>
<dbReference type="RefSeq" id="WP_135835612.1">
    <property type="nucleotide sequence ID" value="NZ_SRPE01000006.1"/>
</dbReference>